<feature type="compositionally biased region" description="Gly residues" evidence="1">
    <location>
        <begin position="592"/>
        <end position="620"/>
    </location>
</feature>
<feature type="region of interest" description="Disordered" evidence="1">
    <location>
        <begin position="933"/>
        <end position="1078"/>
    </location>
</feature>
<feature type="region of interest" description="Disordered" evidence="1">
    <location>
        <begin position="525"/>
        <end position="622"/>
    </location>
</feature>
<feature type="compositionally biased region" description="Low complexity" evidence="1">
    <location>
        <begin position="2602"/>
        <end position="2612"/>
    </location>
</feature>
<feature type="compositionally biased region" description="Low complexity" evidence="1">
    <location>
        <begin position="178"/>
        <end position="193"/>
    </location>
</feature>
<feature type="region of interest" description="Disordered" evidence="1">
    <location>
        <begin position="2004"/>
        <end position="2059"/>
    </location>
</feature>
<feature type="compositionally biased region" description="Low complexity" evidence="1">
    <location>
        <begin position="2535"/>
        <end position="2559"/>
    </location>
</feature>
<feature type="region of interest" description="Disordered" evidence="1">
    <location>
        <begin position="713"/>
        <end position="754"/>
    </location>
</feature>
<feature type="compositionally biased region" description="Gly residues" evidence="1">
    <location>
        <begin position="1067"/>
        <end position="1078"/>
    </location>
</feature>
<dbReference type="Proteomes" id="UP001054857">
    <property type="component" value="Unassembled WGS sequence"/>
</dbReference>
<feature type="compositionally biased region" description="Low complexity" evidence="1">
    <location>
        <begin position="1792"/>
        <end position="1814"/>
    </location>
</feature>
<feature type="compositionally biased region" description="Polar residues" evidence="1">
    <location>
        <begin position="2651"/>
        <end position="2661"/>
    </location>
</feature>
<feature type="compositionally biased region" description="Gly residues" evidence="1">
    <location>
        <begin position="327"/>
        <end position="337"/>
    </location>
</feature>
<feature type="region of interest" description="Disordered" evidence="1">
    <location>
        <begin position="2295"/>
        <end position="2419"/>
    </location>
</feature>
<feature type="region of interest" description="Disordered" evidence="1">
    <location>
        <begin position="2691"/>
        <end position="2710"/>
    </location>
</feature>
<feature type="region of interest" description="Disordered" evidence="1">
    <location>
        <begin position="1969"/>
        <end position="1989"/>
    </location>
</feature>
<feature type="compositionally biased region" description="Low complexity" evidence="1">
    <location>
        <begin position="2119"/>
        <end position="2137"/>
    </location>
</feature>
<feature type="compositionally biased region" description="Low complexity" evidence="1">
    <location>
        <begin position="525"/>
        <end position="546"/>
    </location>
</feature>
<feature type="compositionally biased region" description="Basic and acidic residues" evidence="1">
    <location>
        <begin position="282"/>
        <end position="297"/>
    </location>
</feature>
<feature type="compositionally biased region" description="Low complexity" evidence="1">
    <location>
        <begin position="29"/>
        <end position="41"/>
    </location>
</feature>
<feature type="region of interest" description="Disordered" evidence="1">
    <location>
        <begin position="118"/>
        <end position="205"/>
    </location>
</feature>
<feature type="compositionally biased region" description="Low complexity" evidence="1">
    <location>
        <begin position="2235"/>
        <end position="2246"/>
    </location>
</feature>
<organism evidence="2 3">
    <name type="scientific">Astrephomene gubernaculifera</name>
    <dbReference type="NCBI Taxonomy" id="47775"/>
    <lineage>
        <taxon>Eukaryota</taxon>
        <taxon>Viridiplantae</taxon>
        <taxon>Chlorophyta</taxon>
        <taxon>core chlorophytes</taxon>
        <taxon>Chlorophyceae</taxon>
        <taxon>CS clade</taxon>
        <taxon>Chlamydomonadales</taxon>
        <taxon>Astrephomenaceae</taxon>
        <taxon>Astrephomene</taxon>
    </lineage>
</organism>
<feature type="compositionally biased region" description="Polar residues" evidence="1">
    <location>
        <begin position="2521"/>
        <end position="2530"/>
    </location>
</feature>
<feature type="region of interest" description="Disordered" evidence="1">
    <location>
        <begin position="278"/>
        <end position="356"/>
    </location>
</feature>
<feature type="compositionally biased region" description="Low complexity" evidence="1">
    <location>
        <begin position="1538"/>
        <end position="1552"/>
    </location>
</feature>
<feature type="region of interest" description="Disordered" evidence="1">
    <location>
        <begin position="2447"/>
        <end position="2682"/>
    </location>
</feature>
<feature type="compositionally biased region" description="Acidic residues" evidence="1">
    <location>
        <begin position="981"/>
        <end position="995"/>
    </location>
</feature>
<feature type="compositionally biased region" description="Low complexity" evidence="1">
    <location>
        <begin position="2623"/>
        <end position="2650"/>
    </location>
</feature>
<feature type="compositionally biased region" description="Low complexity" evidence="1">
    <location>
        <begin position="2479"/>
        <end position="2498"/>
    </location>
</feature>
<feature type="compositionally biased region" description="Basic and acidic residues" evidence="1">
    <location>
        <begin position="118"/>
        <end position="131"/>
    </location>
</feature>
<feature type="compositionally biased region" description="Low complexity" evidence="1">
    <location>
        <begin position="2198"/>
        <end position="2219"/>
    </location>
</feature>
<reference evidence="2 3" key="1">
    <citation type="journal article" date="2021" name="Sci. Rep.">
        <title>Genome sequencing of the multicellular alga Astrephomene provides insights into convergent evolution of germ-soma differentiation.</title>
        <authorList>
            <person name="Yamashita S."/>
            <person name="Yamamoto K."/>
            <person name="Matsuzaki R."/>
            <person name="Suzuki S."/>
            <person name="Yamaguchi H."/>
            <person name="Hirooka S."/>
            <person name="Minakuchi Y."/>
            <person name="Miyagishima S."/>
            <person name="Kawachi M."/>
            <person name="Toyoda A."/>
            <person name="Nozaki H."/>
        </authorList>
    </citation>
    <scope>NUCLEOTIDE SEQUENCE [LARGE SCALE GENOMIC DNA]</scope>
    <source>
        <strain evidence="2 3">NIES-4017</strain>
    </source>
</reference>
<evidence type="ECO:0000313" key="2">
    <source>
        <dbReference type="EMBL" id="GFR49551.1"/>
    </source>
</evidence>
<feature type="compositionally biased region" description="Acidic residues" evidence="1">
    <location>
        <begin position="303"/>
        <end position="321"/>
    </location>
</feature>
<feature type="compositionally biased region" description="Low complexity" evidence="1">
    <location>
        <begin position="2368"/>
        <end position="2377"/>
    </location>
</feature>
<feature type="compositionally biased region" description="Acidic residues" evidence="1">
    <location>
        <begin position="2454"/>
        <end position="2464"/>
    </location>
</feature>
<proteinExistence type="predicted"/>
<feature type="compositionally biased region" description="Polar residues" evidence="1">
    <location>
        <begin position="2007"/>
        <end position="2022"/>
    </location>
</feature>
<feature type="region of interest" description="Disordered" evidence="1">
    <location>
        <begin position="1644"/>
        <end position="1691"/>
    </location>
</feature>
<feature type="region of interest" description="Disordered" evidence="1">
    <location>
        <begin position="2722"/>
        <end position="2766"/>
    </location>
</feature>
<feature type="region of interest" description="Disordered" evidence="1">
    <location>
        <begin position="2105"/>
        <end position="2164"/>
    </location>
</feature>
<feature type="compositionally biased region" description="Low complexity" evidence="1">
    <location>
        <begin position="1582"/>
        <end position="1600"/>
    </location>
</feature>
<feature type="region of interest" description="Disordered" evidence="1">
    <location>
        <begin position="2178"/>
        <end position="2246"/>
    </location>
</feature>
<feature type="compositionally biased region" description="Low complexity" evidence="1">
    <location>
        <begin position="571"/>
        <end position="591"/>
    </location>
</feature>
<evidence type="ECO:0000256" key="1">
    <source>
        <dbReference type="SAM" id="MobiDB-lite"/>
    </source>
</evidence>
<name>A0AAD3HQT9_9CHLO</name>
<sequence>GKRLAQAMEQSVAAGGAGGSTAKPSDSQGAAGASGSAAAAVGAGGGGSGAAAGVGGASGSRWVWPPLSAAEEAALAARESCMVAVDDSLDVGELLRQADGQMHGFITGDLKSCIRKDEKKLHRKQRQEQHPAEQQQPQPPAPGQERAGAAPSASASAAAAARAKETGGDGTAVSGQSPAGADAAADAEAGAEGPEQRNAKRRKVAPLAALQPLLGDARSRLRSKLLVAPPKLSRHEQRLPGWEPPLELILERSREHVKGVVETLLRASERAVSVATRALRRQTAERRNRARGQHGEEVGEQCGEVDPDLDPNQDPDADQEGCDQSGGAHGGTAGGATGHKQRKAVGGAGGRGGEQDGDQDGIYAAAIDQVFALLQEAWAVDVMACLRERGAVRGRPRLQLCALLYSACRIIHAVEMLGYRRRSPRALVDLLRECLDWAVPLLWHVEGQPGMAAFVTERLRPAWAKTWAVPLLDLLAVSYAGEDREGNNEMEFVARWDSDEDWEAGMEQAGGVEAATDAFEELQRAAAAAAAQQGQPQQQQGSQLGGSELRASGRAASGSFGRAHGGGTVTRNASASGGAAGGARFRQASGSGRPGAGSGAAAAGGGGQAGGGGAGGGAGKGAAASQPQVMEVDSLRGVVVAGAPRQAGGGRMAKHVARMDPIRPAHMMPAIIARPLIQMAPDPPPEKLAVLREEHRLKQKCGAAAANLADLFDKEAPAPPPPQAGPQLPQQQQQHRAQQKAPPAACAAPPRQGAAAAGVGPAAAAAGGGGGGGRALAARAAMNRAAAGNVGPLGSPAGAAAASESSTEVGPTPMDEQFGGKHRSRLGEVEGGGGLGLARGLFSEPDANDVPVMRYNPGGEGPFGQVATFQVVNNKPKAAAANPQPAMGPPAAAPAGLFVFGAGPSDAVPEGPRHAEPAQAGNADVCMADAGDALRQSGDLPPPADLAPGEGGAAAPNDDVADAGGDVGGDAAAEGRADVGNDADADADGNDDEVDGPPSGCRLQAEEHSADSHGCAPVQDEEGGFPSDEEDGYDSDMSPAADKKPREPVPDACSPCTTNGASKRAGGAAGAANRGGGTGGGMFYLGGRPGGASSRIPPPGMAAAVGGAGGAAAPGMRKAPPAAAAAAAAAAAGRKAFRSGLAAGAAGAAAPPGRQAGAAVAATKPAGRTGAVPQQRKGQLAAAAAGAIQRQTEQQTQQQQQLVRKLGDLLDAAAEEDQQQLGPAAGADDECRGEAVDMEVEVAGRDAVAGDNAGVTVAAAADAMWNASGQVAAAAAAAIADLLTTVIADAIANAAALAVKAAAAEDSIPDLLPALVLPAPVAMAAAAEVQPAGDDDMEDAVPGHLTMPATGPQQQTVNEEQSREAVVAEQRQQEAVQLGDTGGAGAAATGGDADEEAAAIATAAAATAALTVTKDRGTKTGKSKRRRRVAELGVAPGVEPDSAADPVLEAVLLPPSAVTATTMGAESTAVGSAPAGVLREGDVGQSSAAAAVAAERTQTAAVAASQQLQLQTAAVNPPAGASMQADTQEQPVAGTPLRARPASAAPEAAVVADSPHVAAQPTPAPQPRTAHGFTPHPRSRQKQWQQQQHGPPAGVVPAAASTGGMAPQAAVVAGDASAAGGSTTAFQQAGVSSAAAAAAEPSSGAVVPVPTTSQHQHFAARLSEGQADPGQRCDEAKPSPHRKDAPGAPVSGSALTPGVVLFSAAVADPLKLSDMQAHAGGARGLSAAGGSAHGDEDQHADLQGATEAGSEKEEEDLIEPPPRGRLNRHRQRRRRSAQEPGPQEPRSEQQGDDQQGRSQQQQPDAAAGDSAAAGEVGMQDDALITSPSGHAAGPLGAASSTEQMEVEGGGDAGRQQLMEAAACEGAPTALPGSCAPAAAPASAAWPGLSPLLTLPILSPAAAEGAAVAAATTTEEPAAEAGPCMTAAAAGPATAGPSVAEEAAGAVPEPVADPIAVEAAELPATAPALEQTATQGEHEPASQHAAEPATQPTMQLELQPLTQEPLPSATQDTTAVPATQDATQPAAEEPVPASQPATQEGGGGNAGQPGASAPACTPPAWTALPRRRMTQAQREIMALHQQGLPVQCMPLGFFITAAEAAKLRRQQATPLSATPGARLTPVTGGKATGGPAATAGGKSRTQVGPQGTASKGTARTPKGTPAATAATAAAAAISAAAASADAKSKQRTGKKHTREADAEGAATAGATGTAAAASANEGVEQPPSKKRRKGHQSSRASAAAGATTTTTATAAHGVSNAAVTETGAQGTGCTQMAASGAGGQQPAAIAAQQAIAGAAGAPQEAVPEGISGAEPTAENKAKKDKKRDKSKSSKSSSRSRTGGATTVEGGHAAAAARLPATQRDGGDFEGVHAAADAAAAAACPATDSAHGVSGTASAARSDKSRRRDRHRPLHSELQPADSLVAASADGAAAMEAGVSQRQGFSVAGEGAAGRLPVVEEGEEEAAGEDADGRRGDGGADGLSAPIAEDQMEAAAAGAPRNAAHSQVQHSGGEALTVAAAAAADASQQPHNQTQEGGPDHPSSTQQPSQQPQALACPQQHLQQPSHSDYQTSQQKMRGSEADSARRPSRRRGRGVLAEPNLDDVALTAAGGPAPGTAEEARSPSRGSAVVTATTDTAATGTAPRSSQRLRQRQAQGEPQSQRTRTALSPVLEVPTAEAGRTMEAATEAAAVRPRTCAAAAAPSTAGGSPTVSTRSRRAVQAAAAFAVGTAASEPGEDVGGRSKRHAVGRGDEEEAEEGELGQGPAKRKRRR</sequence>
<feature type="compositionally biased region" description="Low complexity" evidence="1">
    <location>
        <begin position="2328"/>
        <end position="2356"/>
    </location>
</feature>
<feature type="compositionally biased region" description="Basic residues" evidence="1">
    <location>
        <begin position="1765"/>
        <end position="1775"/>
    </location>
</feature>
<feature type="compositionally biased region" description="Polar residues" evidence="1">
    <location>
        <begin position="2560"/>
        <end position="2571"/>
    </location>
</feature>
<dbReference type="EMBL" id="BMAR01000031">
    <property type="protein sequence ID" value="GFR49551.1"/>
    <property type="molecule type" value="Genomic_DNA"/>
</dbReference>
<feature type="compositionally biased region" description="Low complexity" evidence="1">
    <location>
        <begin position="725"/>
        <end position="754"/>
    </location>
</feature>
<feature type="region of interest" description="Disordered" evidence="1">
    <location>
        <begin position="1"/>
        <end position="57"/>
    </location>
</feature>
<feature type="compositionally biased region" description="Basic residues" evidence="1">
    <location>
        <begin position="2398"/>
        <end position="2407"/>
    </location>
</feature>
<feature type="region of interest" description="Disordered" evidence="1">
    <location>
        <begin position="1538"/>
        <end position="1601"/>
    </location>
</feature>
<gene>
    <name evidence="2" type="ORF">Agub_g11596</name>
</gene>
<accession>A0AAD3HQT9</accession>
<feature type="compositionally biased region" description="Low complexity" evidence="1">
    <location>
        <begin position="143"/>
        <end position="161"/>
    </location>
</feature>
<feature type="region of interest" description="Disordered" evidence="1">
    <location>
        <begin position="1745"/>
        <end position="1850"/>
    </location>
</feature>
<feature type="compositionally biased region" description="Gly residues" evidence="1">
    <location>
        <begin position="42"/>
        <end position="57"/>
    </location>
</feature>
<comment type="caution">
    <text evidence="2">The sequence shown here is derived from an EMBL/GenBank/DDBJ whole genome shotgun (WGS) entry which is preliminary data.</text>
</comment>
<feature type="compositionally biased region" description="Acidic residues" evidence="1">
    <location>
        <begin position="1019"/>
        <end position="1034"/>
    </location>
</feature>
<feature type="compositionally biased region" description="Polar residues" evidence="1">
    <location>
        <begin position="2138"/>
        <end position="2152"/>
    </location>
</feature>
<keyword evidence="3" id="KW-1185">Reference proteome</keyword>
<protein>
    <submittedName>
        <fullName evidence="2">Uncharacterized protein</fullName>
    </submittedName>
</protein>
<feature type="non-terminal residue" evidence="2">
    <location>
        <position position="1"/>
    </location>
</feature>
<evidence type="ECO:0000313" key="3">
    <source>
        <dbReference type="Proteomes" id="UP001054857"/>
    </source>
</evidence>
<feature type="compositionally biased region" description="Low complexity" evidence="1">
    <location>
        <begin position="953"/>
        <end position="972"/>
    </location>
</feature>
<feature type="compositionally biased region" description="Basic and acidic residues" evidence="1">
    <location>
        <begin position="1671"/>
        <end position="1685"/>
    </location>
</feature>